<accession>A0A540VJ47</accession>
<sequence length="409" mass="43421">MKKIRACFDFVSSLVHLLGKCAMNGSMKPSKVTGKGARLWGYRLLVCVAVLMALLGVVVPTISRIAHAAPSITNAFVFRLSQNADVLVGSANVDGAVKPVVWRIATPSSLSPGFHWLASVASPQVLGTGLADKPYGIALGLTADGQIACGYASVRADAASGDAAVYWDLSAGTPSGVLLPGHSSGGNVAYACAKRGSDVYIVGRTTPEFPKATIWRNGAVWYQYQQLYGIFHDITPDAAFASAQLGYRAYIFDLSPRMGAIWLGDLQMPIEGAYSSRIAPDGSAAAFSDTNSPPPRSKVWLSGSTYSVNMAVNHVQAINGVVYAYGADSTPRAVRWRSDTNTLEDLNQVFASLLPDGVVLKSVSAMTPDGRYLVGTAFNPQTGSDEPYIIVTSPAGVHRLYLPLVIRER</sequence>
<dbReference type="OrthoDB" id="8981767at2"/>
<reference evidence="1 2" key="1">
    <citation type="submission" date="2019-06" db="EMBL/GenBank/DDBJ databases">
        <title>Genome sequence of Litorilinea aerophila BAA-2444.</title>
        <authorList>
            <person name="Maclea K.S."/>
            <person name="Maurais E.G."/>
            <person name="Iannazzi L.C."/>
        </authorList>
    </citation>
    <scope>NUCLEOTIDE SEQUENCE [LARGE SCALE GENOMIC DNA]</scope>
    <source>
        <strain evidence="1 2">ATCC BAA-2444</strain>
    </source>
</reference>
<dbReference type="SUPFAM" id="SSF82171">
    <property type="entry name" value="DPP6 N-terminal domain-like"/>
    <property type="match status" value="1"/>
</dbReference>
<comment type="caution">
    <text evidence="1">The sequence shown here is derived from an EMBL/GenBank/DDBJ whole genome shotgun (WGS) entry which is preliminary data.</text>
</comment>
<evidence type="ECO:0000313" key="1">
    <source>
        <dbReference type="EMBL" id="TQE96794.1"/>
    </source>
</evidence>
<dbReference type="AlphaFoldDB" id="A0A540VJ47"/>
<dbReference type="Proteomes" id="UP000317371">
    <property type="component" value="Unassembled WGS sequence"/>
</dbReference>
<dbReference type="RefSeq" id="WP_141609166.1">
    <property type="nucleotide sequence ID" value="NZ_VIGC02000006.1"/>
</dbReference>
<dbReference type="EMBL" id="VIGC01000006">
    <property type="protein sequence ID" value="TQE96794.1"/>
    <property type="molecule type" value="Genomic_DNA"/>
</dbReference>
<dbReference type="InParanoid" id="A0A540VJ47"/>
<keyword evidence="2" id="KW-1185">Reference proteome</keyword>
<gene>
    <name evidence="1" type="ORF">FKZ61_05920</name>
</gene>
<name>A0A540VJ47_9CHLR</name>
<organism evidence="1 2">
    <name type="scientific">Litorilinea aerophila</name>
    <dbReference type="NCBI Taxonomy" id="1204385"/>
    <lineage>
        <taxon>Bacteria</taxon>
        <taxon>Bacillati</taxon>
        <taxon>Chloroflexota</taxon>
        <taxon>Caldilineae</taxon>
        <taxon>Caldilineales</taxon>
        <taxon>Caldilineaceae</taxon>
        <taxon>Litorilinea</taxon>
    </lineage>
</organism>
<evidence type="ECO:0000313" key="2">
    <source>
        <dbReference type="Proteomes" id="UP000317371"/>
    </source>
</evidence>
<protein>
    <submittedName>
        <fullName evidence="1">Uncharacterized protein</fullName>
    </submittedName>
</protein>
<proteinExistence type="predicted"/>